<dbReference type="InterPro" id="IPR036770">
    <property type="entry name" value="Ankyrin_rpt-contain_sf"/>
</dbReference>
<dbReference type="Proteomes" id="UP000000450">
    <property type="component" value="Chromosome"/>
</dbReference>
<evidence type="ECO:0000256" key="4">
    <source>
        <dbReference type="SAM" id="SignalP"/>
    </source>
</evidence>
<evidence type="ECO:0000256" key="3">
    <source>
        <dbReference type="PROSITE-ProRule" id="PRU00023"/>
    </source>
</evidence>
<dbReference type="Gene3D" id="1.25.40.20">
    <property type="entry name" value="Ankyrin repeat-containing domain"/>
    <property type="match status" value="2"/>
</dbReference>
<dbReference type="PROSITE" id="PS51318">
    <property type="entry name" value="TAT"/>
    <property type="match status" value="1"/>
</dbReference>
<dbReference type="InterPro" id="IPR002110">
    <property type="entry name" value="Ankyrin_rpt"/>
</dbReference>
<name>A0A9J9Q703_ACIET</name>
<proteinExistence type="predicted"/>
<accession>A0A9J9Q703</accession>
<keyword evidence="1" id="KW-0677">Repeat</keyword>
<sequence>MKSLLRRRSALAWLAAVAAGTAGLAHAGAYDDFLRAIARDDAATVASLLRRGFDPNARDPKGQPALILALREEARQVAEVLIAAKGLKVEERNAKDESALMMAALRGNLPAARGLIAREADVNKTGWAPLHYAAASTTADAAAMVALLLEHHAYIDAASPNGTTPLMMAVRYGTADAARLLISEGADPSLKNQLGLSAVDFALRADRQDMVQLVAEAVRRRQPDRGKW</sequence>
<dbReference type="EMBL" id="CP001392">
    <property type="protein sequence ID" value="ACM33439.1"/>
    <property type="molecule type" value="Genomic_DNA"/>
</dbReference>
<dbReference type="PROSITE" id="PS50088">
    <property type="entry name" value="ANK_REPEAT"/>
    <property type="match status" value="2"/>
</dbReference>
<keyword evidence="4" id="KW-0732">Signal</keyword>
<dbReference type="GO" id="GO:0004842">
    <property type="term" value="F:ubiquitin-protein transferase activity"/>
    <property type="evidence" value="ECO:0007669"/>
    <property type="project" value="TreeGrafter"/>
</dbReference>
<dbReference type="SMART" id="SM00248">
    <property type="entry name" value="ANK"/>
    <property type="match status" value="5"/>
</dbReference>
<protein>
    <submittedName>
        <fullName evidence="5">Ankyrin</fullName>
    </submittedName>
</protein>
<gene>
    <name evidence="5" type="ordered locus">Dtpsy_1983</name>
</gene>
<evidence type="ECO:0000256" key="2">
    <source>
        <dbReference type="ARBA" id="ARBA00023043"/>
    </source>
</evidence>
<dbReference type="PANTHER" id="PTHR24171">
    <property type="entry name" value="ANKYRIN REPEAT DOMAIN-CONTAINING PROTEIN 39-RELATED"/>
    <property type="match status" value="1"/>
</dbReference>
<evidence type="ECO:0000313" key="5">
    <source>
        <dbReference type="EMBL" id="ACM33439.1"/>
    </source>
</evidence>
<dbReference type="KEGG" id="dia:Dtpsy_1983"/>
<evidence type="ECO:0000313" key="6">
    <source>
        <dbReference type="Proteomes" id="UP000000450"/>
    </source>
</evidence>
<evidence type="ECO:0000256" key="1">
    <source>
        <dbReference type="ARBA" id="ARBA00022737"/>
    </source>
</evidence>
<dbReference type="InterPro" id="IPR006311">
    <property type="entry name" value="TAT_signal"/>
</dbReference>
<dbReference type="GO" id="GO:0085020">
    <property type="term" value="P:protein K6-linked ubiquitination"/>
    <property type="evidence" value="ECO:0007669"/>
    <property type="project" value="TreeGrafter"/>
</dbReference>
<dbReference type="PROSITE" id="PS50297">
    <property type="entry name" value="ANK_REP_REGION"/>
    <property type="match status" value="1"/>
</dbReference>
<dbReference type="RefSeq" id="WP_015913481.1">
    <property type="nucleotide sequence ID" value="NC_011992.1"/>
</dbReference>
<keyword evidence="2 3" id="KW-0040">ANK repeat</keyword>
<reference evidence="5 6" key="1">
    <citation type="journal article" date="2010" name="J. Bacteriol.">
        <title>Completed genome sequence of the anaerobic iron-oxidizing bacterium Acidovorax ebreus strain TPSY.</title>
        <authorList>
            <person name="Byrne-Bailey K.G."/>
            <person name="Weber K.A."/>
            <person name="Chair A.H."/>
            <person name="Bose S."/>
            <person name="Knox T."/>
            <person name="Spanbauer T.L."/>
            <person name="Chertkov O."/>
            <person name="Coates J.D."/>
        </authorList>
    </citation>
    <scope>NUCLEOTIDE SEQUENCE [LARGE SCALE GENOMIC DNA]</scope>
    <source>
        <strain evidence="5 6">TPSY</strain>
    </source>
</reference>
<organism evidence="5 6">
    <name type="scientific">Acidovorax ebreus (strain TPSY)</name>
    <name type="common">Diaphorobacter sp. (strain TPSY)</name>
    <dbReference type="NCBI Taxonomy" id="535289"/>
    <lineage>
        <taxon>Bacteria</taxon>
        <taxon>Pseudomonadati</taxon>
        <taxon>Pseudomonadota</taxon>
        <taxon>Betaproteobacteria</taxon>
        <taxon>Burkholderiales</taxon>
        <taxon>Comamonadaceae</taxon>
        <taxon>Diaphorobacter</taxon>
    </lineage>
</organism>
<dbReference type="PANTHER" id="PTHR24171:SF8">
    <property type="entry name" value="BRCA1-ASSOCIATED RING DOMAIN PROTEIN 1"/>
    <property type="match status" value="1"/>
</dbReference>
<feature type="repeat" description="ANK" evidence="3">
    <location>
        <begin position="161"/>
        <end position="193"/>
    </location>
</feature>
<dbReference type="AlphaFoldDB" id="A0A9J9Q703"/>
<feature type="chain" id="PRO_5039911556" evidence="4">
    <location>
        <begin position="28"/>
        <end position="228"/>
    </location>
</feature>
<keyword evidence="6" id="KW-1185">Reference proteome</keyword>
<dbReference type="Pfam" id="PF12796">
    <property type="entry name" value="Ank_2"/>
    <property type="match status" value="2"/>
</dbReference>
<dbReference type="SUPFAM" id="SSF48403">
    <property type="entry name" value="Ankyrin repeat"/>
    <property type="match status" value="1"/>
</dbReference>
<feature type="repeat" description="ANK" evidence="3">
    <location>
        <begin position="125"/>
        <end position="160"/>
    </location>
</feature>
<feature type="signal peptide" evidence="4">
    <location>
        <begin position="1"/>
        <end position="27"/>
    </location>
</feature>